<feature type="transmembrane region" description="Helical" evidence="7">
    <location>
        <begin position="104"/>
        <end position="122"/>
    </location>
</feature>
<gene>
    <name evidence="9" type="ORF">APLA_LOCUS6600</name>
</gene>
<feature type="transmembrane region" description="Helical" evidence="7">
    <location>
        <begin position="39"/>
        <end position="63"/>
    </location>
</feature>
<comment type="caution">
    <text evidence="9">The sequence shown here is derived from an EMBL/GenBank/DDBJ whole genome shotgun (WGS) entry which is preliminary data.</text>
</comment>
<reference evidence="9 10" key="1">
    <citation type="submission" date="2020-04" db="EMBL/GenBank/DDBJ databases">
        <authorList>
            <person name="Wallbank WR R."/>
            <person name="Pardo Diaz C."/>
            <person name="Kozak K."/>
            <person name="Martin S."/>
            <person name="Jiggins C."/>
            <person name="Moest M."/>
            <person name="Warren A I."/>
            <person name="Byers J.R.P. K."/>
            <person name="Montejo-Kovacevich G."/>
            <person name="Yen C E."/>
        </authorList>
    </citation>
    <scope>NUCLEOTIDE SEQUENCE [LARGE SCALE GENOMIC DNA]</scope>
</reference>
<feature type="transmembrane region" description="Helical" evidence="7">
    <location>
        <begin position="356"/>
        <end position="375"/>
    </location>
</feature>
<evidence type="ECO:0000256" key="5">
    <source>
        <dbReference type="ARBA" id="ARBA00022989"/>
    </source>
</evidence>
<keyword evidence="6 7" id="KW-0472">Membrane</keyword>
<evidence type="ECO:0000256" key="1">
    <source>
        <dbReference type="ARBA" id="ARBA00004141"/>
    </source>
</evidence>
<feature type="transmembrane region" description="Helical" evidence="7">
    <location>
        <begin position="473"/>
        <end position="492"/>
    </location>
</feature>
<dbReference type="InterPro" id="IPR005828">
    <property type="entry name" value="MFS_sugar_transport-like"/>
</dbReference>
<feature type="transmembrane region" description="Helical" evidence="7">
    <location>
        <begin position="411"/>
        <end position="432"/>
    </location>
</feature>
<feature type="transmembrane region" description="Helical" evidence="7">
    <location>
        <begin position="128"/>
        <end position="149"/>
    </location>
</feature>
<dbReference type="Proteomes" id="UP000494106">
    <property type="component" value="Unassembled WGS sequence"/>
</dbReference>
<proteinExistence type="inferred from homology"/>
<feature type="domain" description="Major facilitator superfamily (MFS) profile" evidence="8">
    <location>
        <begin position="37"/>
        <end position="497"/>
    </location>
</feature>
<dbReference type="InterPro" id="IPR011701">
    <property type="entry name" value="MFS"/>
</dbReference>
<evidence type="ECO:0000259" key="8">
    <source>
        <dbReference type="PROSITE" id="PS50850"/>
    </source>
</evidence>
<dbReference type="Gene3D" id="1.20.1250.20">
    <property type="entry name" value="MFS general substrate transporter like domains"/>
    <property type="match status" value="1"/>
</dbReference>
<evidence type="ECO:0000256" key="7">
    <source>
        <dbReference type="SAM" id="Phobius"/>
    </source>
</evidence>
<organism evidence="9 10">
    <name type="scientific">Arctia plantaginis</name>
    <name type="common">Wood tiger moth</name>
    <name type="synonym">Phalaena plantaginis</name>
    <dbReference type="NCBI Taxonomy" id="874455"/>
    <lineage>
        <taxon>Eukaryota</taxon>
        <taxon>Metazoa</taxon>
        <taxon>Ecdysozoa</taxon>
        <taxon>Arthropoda</taxon>
        <taxon>Hexapoda</taxon>
        <taxon>Insecta</taxon>
        <taxon>Pterygota</taxon>
        <taxon>Neoptera</taxon>
        <taxon>Endopterygota</taxon>
        <taxon>Lepidoptera</taxon>
        <taxon>Glossata</taxon>
        <taxon>Ditrysia</taxon>
        <taxon>Noctuoidea</taxon>
        <taxon>Erebidae</taxon>
        <taxon>Arctiinae</taxon>
        <taxon>Arctia</taxon>
    </lineage>
</organism>
<comment type="subcellular location">
    <subcellularLocation>
        <location evidence="1">Membrane</location>
        <topology evidence="1">Multi-pass membrane protein</topology>
    </subcellularLocation>
</comment>
<keyword evidence="5 7" id="KW-1133">Transmembrane helix</keyword>
<dbReference type="GO" id="GO:0016020">
    <property type="term" value="C:membrane"/>
    <property type="evidence" value="ECO:0007669"/>
    <property type="project" value="UniProtKB-SubCell"/>
</dbReference>
<keyword evidence="10" id="KW-1185">Reference proteome</keyword>
<feature type="transmembrane region" description="Helical" evidence="7">
    <location>
        <begin position="387"/>
        <end position="405"/>
    </location>
</feature>
<comment type="similarity">
    <text evidence="2">Belongs to the major facilitator superfamily.</text>
</comment>
<keyword evidence="3" id="KW-0813">Transport</keyword>
<dbReference type="GO" id="GO:0022857">
    <property type="term" value="F:transmembrane transporter activity"/>
    <property type="evidence" value="ECO:0007669"/>
    <property type="project" value="InterPro"/>
</dbReference>
<evidence type="ECO:0000256" key="2">
    <source>
        <dbReference type="ARBA" id="ARBA00008335"/>
    </source>
</evidence>
<evidence type="ECO:0000256" key="6">
    <source>
        <dbReference type="ARBA" id="ARBA00023136"/>
    </source>
</evidence>
<evidence type="ECO:0000256" key="3">
    <source>
        <dbReference type="ARBA" id="ARBA00022448"/>
    </source>
</evidence>
<evidence type="ECO:0000256" key="4">
    <source>
        <dbReference type="ARBA" id="ARBA00022692"/>
    </source>
</evidence>
<dbReference type="PROSITE" id="PS50850">
    <property type="entry name" value="MFS"/>
    <property type="match status" value="1"/>
</dbReference>
<dbReference type="AlphaFoldDB" id="A0A8S0ZX91"/>
<sequence>MDGHKKMEADMNKQEKYAADLDHALEVAGIGWYNLKYSLVLSLLPIAFVLDQIGYSIVLPAAACDLHMSDKMRGIVASMPYVGIMLTSYPWGYLVDTKGRKKMVLYSCFTAGIFSALCGLMPGLKSFAVSKFISSLCLACPIAVPYTYISEILPPQYRDIMISLMNSLQLTGTVLVPLLAWAILPMKFSIDLGAFYFRPWRLLSLIYASSSLIAAILLTFGPESPKYLVTQDRYDEALKVLQNIYAGNKGKKPEEYPINKLIVPADNRTKGNFLTSLKEQTIPFTKWSYSKWIILNGSLLFGTYSVLNGLYIWSPDVLNRVMTGGGKSRTACEVITNRVNQTLKGETICKDNLDEVPLIVSSIAQAIFAVIVIIVSSTVKLIGKRNLLFICYFLIGAFCVLINFIRNDMVFATILSSLPVLVLTIGSVKGYIVELLPTHLRGMALTLAMMLGTIGSVAGNNIAGLLINNSCEMMFYLFGGLLILCGGLSVLLPASDSSKICQDEVKEIWQAYCLKHLRNMGKEEHIEKDRTDSNEKKGKPLLWMEQRIKQQIEYIGVDYL</sequence>
<dbReference type="PANTHER" id="PTHR23511">
    <property type="entry name" value="SYNAPTIC VESICLE GLYCOPROTEIN 2"/>
    <property type="match status" value="1"/>
</dbReference>
<keyword evidence="4 7" id="KW-0812">Transmembrane</keyword>
<accession>A0A8S0ZX91</accession>
<evidence type="ECO:0000313" key="10">
    <source>
        <dbReference type="Proteomes" id="UP000494106"/>
    </source>
</evidence>
<name>A0A8S0ZX91_ARCPL</name>
<dbReference type="InterPro" id="IPR036259">
    <property type="entry name" value="MFS_trans_sf"/>
</dbReference>
<dbReference type="OrthoDB" id="433512at2759"/>
<dbReference type="PANTHER" id="PTHR23511:SF35">
    <property type="entry name" value="MAJOR FACILITATOR SUPERFAMILY (MFS) PROFILE DOMAIN-CONTAINING PROTEIN"/>
    <property type="match status" value="1"/>
</dbReference>
<feature type="transmembrane region" description="Helical" evidence="7">
    <location>
        <begin position="444"/>
        <end position="467"/>
    </location>
</feature>
<feature type="transmembrane region" description="Helical" evidence="7">
    <location>
        <begin position="292"/>
        <end position="313"/>
    </location>
</feature>
<evidence type="ECO:0000313" key="9">
    <source>
        <dbReference type="EMBL" id="CAB3236604.1"/>
    </source>
</evidence>
<dbReference type="Pfam" id="PF07690">
    <property type="entry name" value="MFS_1"/>
    <property type="match status" value="1"/>
</dbReference>
<dbReference type="InterPro" id="IPR020846">
    <property type="entry name" value="MFS_dom"/>
</dbReference>
<protein>
    <recommendedName>
        <fullName evidence="8">Major facilitator superfamily (MFS) profile domain-containing protein</fullName>
    </recommendedName>
</protein>
<feature type="transmembrane region" description="Helical" evidence="7">
    <location>
        <begin position="204"/>
        <end position="221"/>
    </location>
</feature>
<feature type="transmembrane region" description="Helical" evidence="7">
    <location>
        <begin position="161"/>
        <end position="184"/>
    </location>
</feature>
<dbReference type="Pfam" id="PF00083">
    <property type="entry name" value="Sugar_tr"/>
    <property type="match status" value="1"/>
</dbReference>
<dbReference type="EMBL" id="CADEBC010000488">
    <property type="protein sequence ID" value="CAB3236604.1"/>
    <property type="molecule type" value="Genomic_DNA"/>
</dbReference>
<dbReference type="SUPFAM" id="SSF103473">
    <property type="entry name" value="MFS general substrate transporter"/>
    <property type="match status" value="1"/>
</dbReference>
<feature type="transmembrane region" description="Helical" evidence="7">
    <location>
        <begin position="75"/>
        <end position="92"/>
    </location>
</feature>